<gene>
    <name evidence="2" type="ORF">C9374_005489</name>
</gene>
<dbReference type="RefSeq" id="XP_044547966.1">
    <property type="nucleotide sequence ID" value="XM_044695244.1"/>
</dbReference>
<organism evidence="2 3">
    <name type="scientific">Naegleria lovaniensis</name>
    <name type="common">Amoeba</name>
    <dbReference type="NCBI Taxonomy" id="51637"/>
    <lineage>
        <taxon>Eukaryota</taxon>
        <taxon>Discoba</taxon>
        <taxon>Heterolobosea</taxon>
        <taxon>Tetramitia</taxon>
        <taxon>Eutetramitia</taxon>
        <taxon>Vahlkampfiidae</taxon>
        <taxon>Naegleria</taxon>
    </lineage>
</organism>
<name>A0AA88GPU6_NAELO</name>
<dbReference type="GeneID" id="68097944"/>
<evidence type="ECO:0000313" key="3">
    <source>
        <dbReference type="Proteomes" id="UP000816034"/>
    </source>
</evidence>
<evidence type="ECO:0000256" key="1">
    <source>
        <dbReference type="SAM" id="MobiDB-lite"/>
    </source>
</evidence>
<feature type="compositionally biased region" description="Polar residues" evidence="1">
    <location>
        <begin position="28"/>
        <end position="44"/>
    </location>
</feature>
<sequence length="385" mass="43769">MNVNATADDFADFDILSQSADENEEQETSTLKLTTNQETSQQAQVVDEEDEGNLSDNSVESDGYSILRDDSVNDLLKEIDSLHQQPIGSTKSNDSKSPKPILKKANLPQSVKHVNFPSSTTPPPPSNNLPENKNHQNKENKVEMKNSAMMVTATAVKSKSKSLDAPPGMSIENQKQIEKLLNENCDLKLELTALKRELQATKKQQKKAHKHYKKVESDYQTMKQNQSVLMEKLEEKTSLISQFKKQTQKQKSEEKFVEEAKKLKNSIQEASSVSVLHANYRNKTWDECTLESNSQLSQISCELTENQTDLADTELKTFTLELIKELVEMQMTVNDLKNNIVELGIKKEQDFREWYATNLKLHQAIQQVTHNKQGNKPMSKQSRKK</sequence>
<protein>
    <submittedName>
        <fullName evidence="2">Uncharacterized protein</fullName>
    </submittedName>
</protein>
<feature type="compositionally biased region" description="Basic and acidic residues" evidence="1">
    <location>
        <begin position="67"/>
        <end position="81"/>
    </location>
</feature>
<comment type="caution">
    <text evidence="2">The sequence shown here is derived from an EMBL/GenBank/DDBJ whole genome shotgun (WGS) entry which is preliminary data.</text>
</comment>
<keyword evidence="3" id="KW-1185">Reference proteome</keyword>
<evidence type="ECO:0000313" key="2">
    <source>
        <dbReference type="EMBL" id="KAG2382287.1"/>
    </source>
</evidence>
<feature type="region of interest" description="Disordered" evidence="1">
    <location>
        <begin position="1"/>
        <end position="145"/>
    </location>
</feature>
<dbReference type="EMBL" id="PYSW02000024">
    <property type="protein sequence ID" value="KAG2382287.1"/>
    <property type="molecule type" value="Genomic_DNA"/>
</dbReference>
<feature type="compositionally biased region" description="Polar residues" evidence="1">
    <location>
        <begin position="82"/>
        <end position="92"/>
    </location>
</feature>
<accession>A0AA88GPU6</accession>
<proteinExistence type="predicted"/>
<reference evidence="2 3" key="1">
    <citation type="journal article" date="2018" name="BMC Genomics">
        <title>The genome of Naegleria lovaniensis, the basis for a comparative approach to unravel pathogenicity factors of the human pathogenic amoeba N. fowleri.</title>
        <authorList>
            <person name="Liechti N."/>
            <person name="Schurch N."/>
            <person name="Bruggmann R."/>
            <person name="Wittwer M."/>
        </authorList>
    </citation>
    <scope>NUCLEOTIDE SEQUENCE [LARGE SCALE GENOMIC DNA]</scope>
    <source>
        <strain evidence="2 3">ATCC 30569</strain>
    </source>
</reference>
<feature type="compositionally biased region" description="Basic and acidic residues" evidence="1">
    <location>
        <begin position="132"/>
        <end position="144"/>
    </location>
</feature>
<dbReference type="AlphaFoldDB" id="A0AA88GPU6"/>
<dbReference type="Proteomes" id="UP000816034">
    <property type="component" value="Unassembled WGS sequence"/>
</dbReference>